<dbReference type="EMBL" id="FMZL01000018">
    <property type="protein sequence ID" value="SDC50021.1"/>
    <property type="molecule type" value="Genomic_DNA"/>
</dbReference>
<accession>A0A1G6M3J2</accession>
<dbReference type="AlphaFoldDB" id="A0A1G6M3J2"/>
<dbReference type="Proteomes" id="UP000198528">
    <property type="component" value="Unassembled WGS sequence"/>
</dbReference>
<evidence type="ECO:0000313" key="1">
    <source>
        <dbReference type="EMBL" id="SDC50021.1"/>
    </source>
</evidence>
<name>A0A1G6M3J2_9ACTN</name>
<dbReference type="STRING" id="604330.SAMN04489857_0151"/>
<organism evidence="1 2">
    <name type="scientific">Parafannyhessea umbonata</name>
    <dbReference type="NCBI Taxonomy" id="604330"/>
    <lineage>
        <taxon>Bacteria</taxon>
        <taxon>Bacillati</taxon>
        <taxon>Actinomycetota</taxon>
        <taxon>Coriobacteriia</taxon>
        <taxon>Coriobacteriales</taxon>
        <taxon>Atopobiaceae</taxon>
        <taxon>Parafannyhessea</taxon>
    </lineage>
</organism>
<sequence length="76" mass="8522">MRKTKTFEGKRHVYDTERAEECGHRAFGAFGDPDGYEETLYKTKGGLYFVLGTGGEASPYPTQDIRPLTAVEAKQF</sequence>
<reference evidence="2" key="1">
    <citation type="submission" date="2016-10" db="EMBL/GenBank/DDBJ databases">
        <authorList>
            <person name="Varghese N."/>
            <person name="Submissions S."/>
        </authorList>
    </citation>
    <scope>NUCLEOTIDE SEQUENCE [LARGE SCALE GENOMIC DNA]</scope>
    <source>
        <strain evidence="2">DSM 22619</strain>
    </source>
</reference>
<keyword evidence="2" id="KW-1185">Reference proteome</keyword>
<dbReference type="RefSeq" id="WP_090847187.1">
    <property type="nucleotide sequence ID" value="NZ_FMZL01000018.1"/>
</dbReference>
<evidence type="ECO:0000313" key="2">
    <source>
        <dbReference type="Proteomes" id="UP000198528"/>
    </source>
</evidence>
<gene>
    <name evidence="1" type="ORF">SAMN04487824_11819</name>
</gene>
<proteinExistence type="predicted"/>
<protein>
    <submittedName>
        <fullName evidence="1">Uncharacterized protein</fullName>
    </submittedName>
</protein>